<reference evidence="2" key="1">
    <citation type="submission" date="2016-11" db="EMBL/GenBank/DDBJ databases">
        <authorList>
            <person name="Varghese N."/>
            <person name="Submissions S."/>
        </authorList>
    </citation>
    <scope>NUCLEOTIDE SEQUENCE [LARGE SCALE GENOMIC DNA]</scope>
    <source>
        <strain evidence="2">DSM 26899</strain>
    </source>
</reference>
<protein>
    <recommendedName>
        <fullName evidence="3">Thioredoxin-like</fullName>
    </recommendedName>
</protein>
<organism evidence="1 2">
    <name type="scientific">Chryseobacterium polytrichastri</name>
    <dbReference type="NCBI Taxonomy" id="1302687"/>
    <lineage>
        <taxon>Bacteria</taxon>
        <taxon>Pseudomonadati</taxon>
        <taxon>Bacteroidota</taxon>
        <taxon>Flavobacteriia</taxon>
        <taxon>Flavobacteriales</taxon>
        <taxon>Weeksellaceae</taxon>
        <taxon>Chryseobacterium group</taxon>
        <taxon>Chryseobacterium</taxon>
    </lineage>
</organism>
<proteinExistence type="predicted"/>
<dbReference type="EMBL" id="FRAV01000012">
    <property type="protein sequence ID" value="SHL14266.1"/>
    <property type="molecule type" value="Genomic_DNA"/>
</dbReference>
<dbReference type="Proteomes" id="UP000184364">
    <property type="component" value="Unassembled WGS sequence"/>
</dbReference>
<accession>A0A1M6Y7M2</accession>
<dbReference type="RefSeq" id="WP_175549592.1">
    <property type="nucleotide sequence ID" value="NZ_FRAV01000012.1"/>
</dbReference>
<evidence type="ECO:0008006" key="3">
    <source>
        <dbReference type="Google" id="ProtNLM"/>
    </source>
</evidence>
<name>A0A1M6Y7M2_9FLAO</name>
<keyword evidence="2" id="KW-1185">Reference proteome</keyword>
<gene>
    <name evidence="1" type="ORF">SAMN05444267_1012117</name>
</gene>
<evidence type="ECO:0000313" key="1">
    <source>
        <dbReference type="EMBL" id="SHL14266.1"/>
    </source>
</evidence>
<dbReference type="AlphaFoldDB" id="A0A1M6Y7M2"/>
<sequence>MYFDYLGFKGVNSKNYAASRTPTLFLLDKESKIEVKTASLKEIINAL</sequence>
<evidence type="ECO:0000313" key="2">
    <source>
        <dbReference type="Proteomes" id="UP000184364"/>
    </source>
</evidence>